<feature type="chain" id="PRO_5028969717" evidence="3">
    <location>
        <begin position="17"/>
        <end position="538"/>
    </location>
</feature>
<dbReference type="PANTHER" id="PTHR24366">
    <property type="entry name" value="IG(IMMUNOGLOBULIN) AND LRR(LEUCINE RICH REPEAT) DOMAINS"/>
    <property type="match status" value="1"/>
</dbReference>
<evidence type="ECO:0000313" key="5">
    <source>
        <dbReference type="WBParaSite" id="Pan_g8772.t1"/>
    </source>
</evidence>
<evidence type="ECO:0000256" key="2">
    <source>
        <dbReference type="ARBA" id="ARBA00022737"/>
    </source>
</evidence>
<reference evidence="5" key="2">
    <citation type="submission" date="2020-10" db="UniProtKB">
        <authorList>
            <consortium name="WormBaseParasite"/>
        </authorList>
    </citation>
    <scope>IDENTIFICATION</scope>
</reference>
<feature type="signal peptide" evidence="3">
    <location>
        <begin position="1"/>
        <end position="16"/>
    </location>
</feature>
<reference evidence="4" key="1">
    <citation type="journal article" date="2013" name="Genetics">
        <title>The draft genome and transcriptome of Panagrellus redivivus are shaped by the harsh demands of a free-living lifestyle.</title>
        <authorList>
            <person name="Srinivasan J."/>
            <person name="Dillman A.R."/>
            <person name="Macchietto M.G."/>
            <person name="Heikkinen L."/>
            <person name="Lakso M."/>
            <person name="Fracchia K.M."/>
            <person name="Antoshechkin I."/>
            <person name="Mortazavi A."/>
            <person name="Wong G."/>
            <person name="Sternberg P.W."/>
        </authorList>
    </citation>
    <scope>NUCLEOTIDE SEQUENCE [LARGE SCALE GENOMIC DNA]</scope>
    <source>
        <strain evidence="4">MT8872</strain>
    </source>
</reference>
<sequence length="538" mass="60497">MRVPVILLLFVGLAIAYECPKNGRLPESCSCKETEHGLDVHCHTSQISPIFKALENKTIDILRIDRCTDGIASIEDAPVILVRNLTIQRCTFETISESVFERLGSRLRVLNMERNTFKKFPKFGRLPILDKLEIGHNDLSNISSSTFAQLPRLKTLRMNYGNLRFFPTLALLPLSGSLKTLDVSHNMFCDISAILLPAFNLHLLDLSFNLIASVKIPGFWQMTSLHELRLNNNMITHLMTTTSDMTPKLKTLNLNDNLISHISDDFFKGVKTVERLELSSNSIIQLPNISTLSNLEYLNLDSNKIDSLGEGSFNGNPKLAIITIRNNRLSHISNSTFPIGNGITMLFINNNSISTIEKGAFGTLPHLVELGLSSNNHIEIKNVTDPAMQKLLKLDLNSNRLQALNKNDFAGLVKLEYLDVRNTGLETIENGTLTETMGTVLISGNHLQCDERLEWFFKHVVKNNIKTFNDDKENIICKAGNKLVEIRLSKFFTNLAEKIMFDLFVAVTESEKDETGCKTVKAHVEVANQWITRVCEKP</sequence>
<dbReference type="InterPro" id="IPR032675">
    <property type="entry name" value="LRR_dom_sf"/>
</dbReference>
<keyword evidence="3" id="KW-0732">Signal</keyword>
<dbReference type="SUPFAM" id="SSF52075">
    <property type="entry name" value="Outer arm dynein light chain 1"/>
    <property type="match status" value="1"/>
</dbReference>
<dbReference type="AlphaFoldDB" id="A0A7E4W854"/>
<keyword evidence="2" id="KW-0677">Repeat</keyword>
<protein>
    <submittedName>
        <fullName evidence="5">LRRCT domain-containing protein</fullName>
    </submittedName>
</protein>
<dbReference type="SUPFAM" id="SSF52058">
    <property type="entry name" value="L domain-like"/>
    <property type="match status" value="1"/>
</dbReference>
<proteinExistence type="predicted"/>
<name>A0A7E4W854_PANRE</name>
<evidence type="ECO:0000313" key="4">
    <source>
        <dbReference type="Proteomes" id="UP000492821"/>
    </source>
</evidence>
<dbReference type="SMART" id="SM00369">
    <property type="entry name" value="LRR_TYP"/>
    <property type="match status" value="7"/>
</dbReference>
<keyword evidence="1" id="KW-0433">Leucine-rich repeat</keyword>
<dbReference type="Proteomes" id="UP000492821">
    <property type="component" value="Unassembled WGS sequence"/>
</dbReference>
<dbReference type="Pfam" id="PF13855">
    <property type="entry name" value="LRR_8"/>
    <property type="match status" value="3"/>
</dbReference>
<dbReference type="InterPro" id="IPR001611">
    <property type="entry name" value="Leu-rich_rpt"/>
</dbReference>
<evidence type="ECO:0000256" key="3">
    <source>
        <dbReference type="SAM" id="SignalP"/>
    </source>
</evidence>
<dbReference type="InterPro" id="IPR003591">
    <property type="entry name" value="Leu-rich_rpt_typical-subtyp"/>
</dbReference>
<dbReference type="WBParaSite" id="Pan_g8772.t1">
    <property type="protein sequence ID" value="Pan_g8772.t1"/>
    <property type="gene ID" value="Pan_g8772"/>
</dbReference>
<accession>A0A7E4W854</accession>
<keyword evidence="4" id="KW-1185">Reference proteome</keyword>
<dbReference type="Gene3D" id="3.80.10.10">
    <property type="entry name" value="Ribonuclease Inhibitor"/>
    <property type="match status" value="3"/>
</dbReference>
<dbReference type="PROSITE" id="PS51450">
    <property type="entry name" value="LRR"/>
    <property type="match status" value="3"/>
</dbReference>
<dbReference type="PANTHER" id="PTHR24366:SF96">
    <property type="entry name" value="LEUCINE RICH REPEAT CONTAINING 53"/>
    <property type="match status" value="1"/>
</dbReference>
<evidence type="ECO:0000256" key="1">
    <source>
        <dbReference type="ARBA" id="ARBA00022614"/>
    </source>
</evidence>
<organism evidence="4 5">
    <name type="scientific">Panagrellus redivivus</name>
    <name type="common">Microworm</name>
    <dbReference type="NCBI Taxonomy" id="6233"/>
    <lineage>
        <taxon>Eukaryota</taxon>
        <taxon>Metazoa</taxon>
        <taxon>Ecdysozoa</taxon>
        <taxon>Nematoda</taxon>
        <taxon>Chromadorea</taxon>
        <taxon>Rhabditida</taxon>
        <taxon>Tylenchina</taxon>
        <taxon>Panagrolaimomorpha</taxon>
        <taxon>Panagrolaimoidea</taxon>
        <taxon>Panagrolaimidae</taxon>
        <taxon>Panagrellus</taxon>
    </lineage>
</organism>